<dbReference type="InterPro" id="IPR002018">
    <property type="entry name" value="CarbesteraseB"/>
</dbReference>
<accession>A0A067SJG9</accession>
<dbReference type="PROSITE" id="PS00122">
    <property type="entry name" value="CARBOXYLESTERASE_B_1"/>
    <property type="match status" value="1"/>
</dbReference>
<dbReference type="InterPro" id="IPR019819">
    <property type="entry name" value="Carboxylesterase_B_CS"/>
</dbReference>
<keyword evidence="2 3" id="KW-0378">Hydrolase</keyword>
<gene>
    <name evidence="5" type="ORF">GALMADRAFT_254175</name>
</gene>
<evidence type="ECO:0000313" key="6">
    <source>
        <dbReference type="Proteomes" id="UP000027222"/>
    </source>
</evidence>
<evidence type="ECO:0000313" key="5">
    <source>
        <dbReference type="EMBL" id="KDR71026.1"/>
    </source>
</evidence>
<dbReference type="EC" id="3.1.1.-" evidence="3"/>
<evidence type="ECO:0000256" key="1">
    <source>
        <dbReference type="ARBA" id="ARBA00005964"/>
    </source>
</evidence>
<dbReference type="InterPro" id="IPR019826">
    <property type="entry name" value="Carboxylesterase_B_AS"/>
</dbReference>
<dbReference type="PROSITE" id="PS00941">
    <property type="entry name" value="CARBOXYLESTERASE_B_2"/>
    <property type="match status" value="1"/>
</dbReference>
<sequence length="543" mass="58739">MVLTLVFFSLLAYANAVPVVSIGESTIIGSEFRPSKVEFFGGIPFAKPPVGELRLQPPVFVKTPPVKILHADKFGFACLQNGMPPDTVSEDCLTLNIFRPAGVVAGARLPVMVWIYGGGFVSGASSLYNGTEIVARSNKRGTPLIFASLNYRVGPLGFPQGVEAGQRNISNLGLQDQLAALEWIQNNIEKFGGDKSKVTLVGESAGAISINIHLMGTNIRKFARAAILESTAWLPTFKPEVNEAAWQSYVAAIPACASKTADTFDCIRSADSQALLQALTAAQIFSDNTFFHPVIDGLGGLLVDRPSKVVLKAHLPTMIGSTLDEGTFSTPQGINSSSQIEQFLIFGTSPPLVNPTEQANAVKHILELYPDVPALGAPFGTGNETFGLSSQYKRFAAIFGDFIFESARRTFAENLAAAGVKVFAYRFSDPDATHPVLPTGPAVPGSLGITHSSEISYVFGSPLNPTPTAVKLSKHMMDYWISFATSLDPNDNHLNETRPHWQQYTPREKMILDLNGHGTVPIRDNFRAKQIAFFQNNPDSLHR</sequence>
<dbReference type="Proteomes" id="UP000027222">
    <property type="component" value="Unassembled WGS sequence"/>
</dbReference>
<dbReference type="InterPro" id="IPR050654">
    <property type="entry name" value="AChE-related_enzymes"/>
</dbReference>
<dbReference type="Gene3D" id="3.40.50.1820">
    <property type="entry name" value="alpha/beta hydrolase"/>
    <property type="match status" value="1"/>
</dbReference>
<reference evidence="6" key="1">
    <citation type="journal article" date="2014" name="Proc. Natl. Acad. Sci. U.S.A.">
        <title>Extensive sampling of basidiomycete genomes demonstrates inadequacy of the white-rot/brown-rot paradigm for wood decay fungi.</title>
        <authorList>
            <person name="Riley R."/>
            <person name="Salamov A.A."/>
            <person name="Brown D.W."/>
            <person name="Nagy L.G."/>
            <person name="Floudas D."/>
            <person name="Held B.W."/>
            <person name="Levasseur A."/>
            <person name="Lombard V."/>
            <person name="Morin E."/>
            <person name="Otillar R."/>
            <person name="Lindquist E.A."/>
            <person name="Sun H."/>
            <person name="LaButti K.M."/>
            <person name="Schmutz J."/>
            <person name="Jabbour D."/>
            <person name="Luo H."/>
            <person name="Baker S.E."/>
            <person name="Pisabarro A.G."/>
            <person name="Walton J.D."/>
            <person name="Blanchette R.A."/>
            <person name="Henrissat B."/>
            <person name="Martin F."/>
            <person name="Cullen D."/>
            <person name="Hibbett D.S."/>
            <person name="Grigoriev I.V."/>
        </authorList>
    </citation>
    <scope>NUCLEOTIDE SEQUENCE [LARGE SCALE GENOMIC DNA]</scope>
    <source>
        <strain evidence="6">CBS 339.88</strain>
    </source>
</reference>
<feature type="domain" description="Carboxylesterase type B" evidence="4">
    <location>
        <begin position="18"/>
        <end position="533"/>
    </location>
</feature>
<evidence type="ECO:0000256" key="2">
    <source>
        <dbReference type="ARBA" id="ARBA00022801"/>
    </source>
</evidence>
<evidence type="ECO:0000256" key="3">
    <source>
        <dbReference type="RuleBase" id="RU361235"/>
    </source>
</evidence>
<dbReference type="ESTHER" id="9agar-a0a067sjg9">
    <property type="family name" value="Fungal_carboxylesterase_lipase"/>
</dbReference>
<dbReference type="SMR" id="A0A067SJG9"/>
<comment type="similarity">
    <text evidence="1 3">Belongs to the type-B carboxylesterase/lipase family.</text>
</comment>
<proteinExistence type="inferred from homology"/>
<dbReference type="PANTHER" id="PTHR43918">
    <property type="entry name" value="ACETYLCHOLINESTERASE"/>
    <property type="match status" value="1"/>
</dbReference>
<dbReference type="AlphaFoldDB" id="A0A067SJG9"/>
<dbReference type="Pfam" id="PF00135">
    <property type="entry name" value="COesterase"/>
    <property type="match status" value="1"/>
</dbReference>
<dbReference type="OrthoDB" id="408631at2759"/>
<dbReference type="GO" id="GO:0052689">
    <property type="term" value="F:carboxylic ester hydrolase activity"/>
    <property type="evidence" value="ECO:0007669"/>
    <property type="project" value="TreeGrafter"/>
</dbReference>
<protein>
    <recommendedName>
        <fullName evidence="3">Carboxylic ester hydrolase</fullName>
        <ecNumber evidence="3">3.1.1.-</ecNumber>
    </recommendedName>
</protein>
<feature type="chain" id="PRO_5005103785" description="Carboxylic ester hydrolase" evidence="3">
    <location>
        <begin position="17"/>
        <end position="543"/>
    </location>
</feature>
<feature type="signal peptide" evidence="3">
    <location>
        <begin position="1"/>
        <end position="16"/>
    </location>
</feature>
<dbReference type="SUPFAM" id="SSF53474">
    <property type="entry name" value="alpha/beta-Hydrolases"/>
    <property type="match status" value="1"/>
</dbReference>
<dbReference type="EMBL" id="KL142394">
    <property type="protein sequence ID" value="KDR71026.1"/>
    <property type="molecule type" value="Genomic_DNA"/>
</dbReference>
<dbReference type="PANTHER" id="PTHR43918:SF4">
    <property type="entry name" value="CARBOXYLIC ESTER HYDROLASE"/>
    <property type="match status" value="1"/>
</dbReference>
<organism evidence="5 6">
    <name type="scientific">Galerina marginata (strain CBS 339.88)</name>
    <dbReference type="NCBI Taxonomy" id="685588"/>
    <lineage>
        <taxon>Eukaryota</taxon>
        <taxon>Fungi</taxon>
        <taxon>Dikarya</taxon>
        <taxon>Basidiomycota</taxon>
        <taxon>Agaricomycotina</taxon>
        <taxon>Agaricomycetes</taxon>
        <taxon>Agaricomycetidae</taxon>
        <taxon>Agaricales</taxon>
        <taxon>Agaricineae</taxon>
        <taxon>Strophariaceae</taxon>
        <taxon>Galerina</taxon>
    </lineage>
</organism>
<dbReference type="STRING" id="685588.A0A067SJG9"/>
<name>A0A067SJG9_GALM3</name>
<dbReference type="InterPro" id="IPR029058">
    <property type="entry name" value="AB_hydrolase_fold"/>
</dbReference>
<keyword evidence="3" id="KW-0732">Signal</keyword>
<evidence type="ECO:0000259" key="4">
    <source>
        <dbReference type="Pfam" id="PF00135"/>
    </source>
</evidence>
<keyword evidence="6" id="KW-1185">Reference proteome</keyword>
<dbReference type="HOGENOM" id="CLU_006586_10_6_1"/>